<protein>
    <submittedName>
        <fullName evidence="2">DUF1330 domain-containing protein</fullName>
    </submittedName>
</protein>
<gene>
    <name evidence="2" type="ORF">GLP40_23860</name>
</gene>
<dbReference type="Pfam" id="PF07045">
    <property type="entry name" value="DUF1330"/>
    <property type="match status" value="1"/>
</dbReference>
<sequence>MTTTARHIDPTEQQVQTFVAAAQDSDTPVVMVNLLAFHDTGGRDSYQRYGAEVQPHLDRVGATIVYAGDAAQVVIGGEDKPWWDMILIVAYPSRAKFLEMVLDPGYQEIAVHRTAALQTSGLIATEPWPVPF</sequence>
<keyword evidence="3" id="KW-1185">Reference proteome</keyword>
<feature type="domain" description="DUF1330" evidence="1">
    <location>
        <begin position="43"/>
        <end position="123"/>
    </location>
</feature>
<reference evidence="2 3" key="1">
    <citation type="submission" date="2019-11" db="EMBL/GenBank/DDBJ databases">
        <title>Nocardia sp. nov. CT2-14 isolated from soil.</title>
        <authorList>
            <person name="Kanchanasin P."/>
            <person name="Tanasupawat S."/>
            <person name="Yuki M."/>
            <person name="Kudo T."/>
        </authorList>
    </citation>
    <scope>NUCLEOTIDE SEQUENCE [LARGE SCALE GENOMIC DNA]</scope>
    <source>
        <strain evidence="2 3">CT2-14</strain>
    </source>
</reference>
<dbReference type="RefSeq" id="WP_154790220.1">
    <property type="nucleotide sequence ID" value="NZ_WMBB01000011.1"/>
</dbReference>
<name>A0A6I3L552_9NOCA</name>
<dbReference type="PANTHER" id="PTHR40257">
    <property type="match status" value="1"/>
</dbReference>
<dbReference type="AlphaFoldDB" id="A0A6I3L552"/>
<dbReference type="Gene3D" id="3.30.70.100">
    <property type="match status" value="1"/>
</dbReference>
<dbReference type="InterPro" id="IPR011008">
    <property type="entry name" value="Dimeric_a/b-barrel"/>
</dbReference>
<evidence type="ECO:0000259" key="1">
    <source>
        <dbReference type="Pfam" id="PF07045"/>
    </source>
</evidence>
<accession>A0A6I3L552</accession>
<dbReference type="Proteomes" id="UP000432464">
    <property type="component" value="Unassembled WGS sequence"/>
</dbReference>
<dbReference type="SUPFAM" id="SSF54909">
    <property type="entry name" value="Dimeric alpha+beta barrel"/>
    <property type="match status" value="1"/>
</dbReference>
<evidence type="ECO:0000313" key="3">
    <source>
        <dbReference type="Proteomes" id="UP000432464"/>
    </source>
</evidence>
<dbReference type="EMBL" id="WMBB01000011">
    <property type="protein sequence ID" value="MTE15794.1"/>
    <property type="molecule type" value="Genomic_DNA"/>
</dbReference>
<proteinExistence type="predicted"/>
<dbReference type="InterPro" id="IPR010753">
    <property type="entry name" value="DUF1330"/>
</dbReference>
<dbReference type="PANTHER" id="PTHR40257:SF1">
    <property type="entry name" value="DUF1330 DOMAIN-CONTAINING PROTEIN"/>
    <property type="match status" value="1"/>
</dbReference>
<comment type="caution">
    <text evidence="2">The sequence shown here is derived from an EMBL/GenBank/DDBJ whole genome shotgun (WGS) entry which is preliminary data.</text>
</comment>
<organism evidence="2 3">
    <name type="scientific">Nocardia aurantiaca</name>
    <dbReference type="NCBI Taxonomy" id="2675850"/>
    <lineage>
        <taxon>Bacteria</taxon>
        <taxon>Bacillati</taxon>
        <taxon>Actinomycetota</taxon>
        <taxon>Actinomycetes</taxon>
        <taxon>Mycobacteriales</taxon>
        <taxon>Nocardiaceae</taxon>
        <taxon>Nocardia</taxon>
    </lineage>
</organism>
<evidence type="ECO:0000313" key="2">
    <source>
        <dbReference type="EMBL" id="MTE15794.1"/>
    </source>
</evidence>